<accession>W1DTN0</accession>
<evidence type="ECO:0000313" key="1">
    <source>
        <dbReference type="EMBL" id="CDL12738.1"/>
    </source>
</evidence>
<dbReference type="Proteomes" id="UP000019183">
    <property type="component" value="Unassembled WGS sequence"/>
</dbReference>
<organism evidence="1 2">
    <name type="scientific">Klebsiella pneumoniae IS43</name>
    <dbReference type="NCBI Taxonomy" id="1432552"/>
    <lineage>
        <taxon>Bacteria</taxon>
        <taxon>Pseudomonadati</taxon>
        <taxon>Pseudomonadota</taxon>
        <taxon>Gammaproteobacteria</taxon>
        <taxon>Enterobacterales</taxon>
        <taxon>Enterobacteriaceae</taxon>
        <taxon>Klebsiella/Raoultella group</taxon>
        <taxon>Klebsiella</taxon>
        <taxon>Klebsiella pneumoniae complex</taxon>
    </lineage>
</organism>
<reference evidence="1" key="1">
    <citation type="submission" date="2013-10" db="EMBL/GenBank/DDBJ databases">
        <title>Antibiotic resistance diversity of beta-lactamase producers in the General Hospital Vienna.</title>
        <authorList>
            <person name="Barisic I."/>
            <person name="Mitteregger D."/>
            <person name="Hirschl A.M."/>
            <person name="Noehammer C."/>
            <person name="Wiesinger-Mayr H."/>
        </authorList>
    </citation>
    <scope>NUCLEOTIDE SEQUENCE [LARGE SCALE GENOMIC DNA]</scope>
    <source>
        <strain evidence="1">IS43</strain>
    </source>
</reference>
<proteinExistence type="predicted"/>
<keyword evidence="2" id="KW-1185">Reference proteome</keyword>
<name>W1DTN0_KLEPN</name>
<comment type="caution">
    <text evidence="1">The sequence shown here is derived from an EMBL/GenBank/DDBJ whole genome shotgun (WGS) entry which is preliminary data.</text>
</comment>
<evidence type="ECO:0000313" key="2">
    <source>
        <dbReference type="Proteomes" id="UP000019183"/>
    </source>
</evidence>
<protein>
    <submittedName>
        <fullName evidence="1">Uncharacterized protein</fullName>
    </submittedName>
</protein>
<dbReference type="AlphaFoldDB" id="W1DTN0"/>
<dbReference type="EMBL" id="CBWK010000829">
    <property type="protein sequence ID" value="CDL12738.1"/>
    <property type="molecule type" value="Genomic_DNA"/>
</dbReference>
<sequence>MTSSDLAALNNRSSFGMGSAIVKGGASLRISRSNNAIFR</sequence>